<dbReference type="GO" id="GO:0006310">
    <property type="term" value="P:DNA recombination"/>
    <property type="evidence" value="ECO:0007669"/>
    <property type="project" value="InterPro"/>
</dbReference>
<dbReference type="KEGG" id="vg:80401864"/>
<dbReference type="Proteomes" id="UP001156259">
    <property type="component" value="Segment"/>
</dbReference>
<dbReference type="GeneID" id="80401864"/>
<feature type="domain" description="ATP-dependent DNA ligase family profile" evidence="1">
    <location>
        <begin position="412"/>
        <end position="612"/>
    </location>
</feature>
<protein>
    <submittedName>
        <fullName evidence="2">DNA ligase</fullName>
        <ecNumber evidence="2">6.5.1.1</ecNumber>
    </submittedName>
</protein>
<sequence length="808" mass="93084">MSLKITFLGVNAEEKGHSCILVESRNTRVLLEPTQRVPNIDAVIITDIDKDEYSEWKYYAEQDIPIYSVAAIKRWAEDIELRDHINVIGHKFSVKDLRFLWLKANVAPHEPAGGVRIPAYDVDIVPELPSYIPQALIKAFGLPPSHIIVGIGSYKKADHKISFEDFLAQLERARSGKEKGLLSITLTNFRKDLKEHKNEVLRRLKERWDVPIFWAEKGMTLEFSKNGQVERIDGSSSSELEKLHLKEFLSKGIDYDIKHVKTRWKECIADLRYLANSAVPRLKAGKKWGEWTLDACYKYFAALVDALRSVYFALVPPTQPKLYKLEHPYKDPKEALKTSFWQTYLQAKKYMKSNPPKDEKELKEWNKKRAKIISASEEKKNMKVGYLSKAKPYLRFFLPTVHEDIESVGWDEKELLLDVKADGLRITLWKSNGKGYVFVDPEELKHKSPLINKYIPQIVREIEQILPNNTALDGELYAAKGKEALHRTVINGIINTKLPPEKFTPYAYAFAFDVLIFKGSDVRDKPLEERLKLLQTLKSSSHVKIEKPSKVVVPGHSGYVVKGNNKSAIDKAIHLIETSKHNLHKGVQEGIMIKTLDHPYEHPTNHGWAKCKLWHEVDTVVLDKKLVKGQTDVWNYHLGIEIPAEYAKMMLDDTNAYKRVRCLYEGHLYKKKECQDYLDRKGVRFFMEYGKSDNTKIKCDTGDVLRVSSEEVLYNENETHPEFPFYTGYINRAMEAVPERKTSDSLVVLHRLAMLEPKRIPLEVLAKWKEGIPSEAAKYAEYIKSLSTSRLIQFYNALRKVQSENGTN</sequence>
<dbReference type="Gene3D" id="3.30.470.30">
    <property type="entry name" value="DNA ligase/mRNA capping enzyme"/>
    <property type="match status" value="1"/>
</dbReference>
<dbReference type="EC" id="6.5.1.1" evidence="2"/>
<keyword evidence="3" id="KW-1185">Reference proteome</keyword>
<organism evidence="2 3">
    <name type="scientific">Methanophagales virus GBV301</name>
    <dbReference type="NCBI Taxonomy" id="2999280"/>
    <lineage>
        <taxon>Viruses</taxon>
        <taxon>Duplodnaviria</taxon>
        <taxon>Heunggongvirae</taxon>
        <taxon>Uroviricota</taxon>
        <taxon>Caudoviricetes</taxon>
        <taxon>Nakonvirales</taxon>
        <taxon>Ekchuahviridae</taxon>
        <taxon>Kukulkanvirus</taxon>
        <taxon>Kukulkanvirus guaymasense</taxon>
    </lineage>
</organism>
<dbReference type="InterPro" id="IPR036866">
    <property type="entry name" value="RibonucZ/Hydroxyglut_hydro"/>
</dbReference>
<dbReference type="SUPFAM" id="SSF56281">
    <property type="entry name" value="Metallo-hydrolase/oxidoreductase"/>
    <property type="match status" value="1"/>
</dbReference>
<evidence type="ECO:0000313" key="3">
    <source>
        <dbReference type="Proteomes" id="UP001156259"/>
    </source>
</evidence>
<gene>
    <name evidence="2" type="primary">lig</name>
    <name evidence="2" type="ORF">LDLAKGPJ_00074</name>
</gene>
<evidence type="ECO:0000313" key="2">
    <source>
        <dbReference type="EMBL" id="WAE39498.1"/>
    </source>
</evidence>
<accession>A0A9E8VG33</accession>
<dbReference type="Gene3D" id="3.60.15.10">
    <property type="entry name" value="Ribonuclease Z/Hydroxyacylglutathione hydrolase-like"/>
    <property type="match status" value="1"/>
</dbReference>
<dbReference type="GO" id="GO:0006281">
    <property type="term" value="P:DNA repair"/>
    <property type="evidence" value="ECO:0007669"/>
    <property type="project" value="InterPro"/>
</dbReference>
<name>A0A9E8VG33_9CAUD</name>
<dbReference type="InterPro" id="IPR012310">
    <property type="entry name" value="DNA_ligase_ATP-dep_cent"/>
</dbReference>
<dbReference type="SUPFAM" id="SSF56091">
    <property type="entry name" value="DNA ligase/mRNA capping enzyme, catalytic domain"/>
    <property type="match status" value="1"/>
</dbReference>
<keyword evidence="2" id="KW-0436">Ligase</keyword>
<dbReference type="GO" id="GO:0003910">
    <property type="term" value="F:DNA ligase (ATP) activity"/>
    <property type="evidence" value="ECO:0007669"/>
    <property type="project" value="UniProtKB-EC"/>
</dbReference>
<dbReference type="Pfam" id="PF01068">
    <property type="entry name" value="DNA_ligase_A_M"/>
    <property type="match status" value="1"/>
</dbReference>
<dbReference type="EMBL" id="OP880252">
    <property type="protein sequence ID" value="WAE39498.1"/>
    <property type="molecule type" value="Genomic_DNA"/>
</dbReference>
<dbReference type="GO" id="GO:0005524">
    <property type="term" value="F:ATP binding"/>
    <property type="evidence" value="ECO:0007669"/>
    <property type="project" value="InterPro"/>
</dbReference>
<evidence type="ECO:0000259" key="1">
    <source>
        <dbReference type="Pfam" id="PF01068"/>
    </source>
</evidence>
<dbReference type="RefSeq" id="YP_010772157.1">
    <property type="nucleotide sequence ID" value="NC_074639.1"/>
</dbReference>
<proteinExistence type="predicted"/>
<reference evidence="2 3" key="1">
    <citation type="submission" date="2022-10" db="EMBL/GenBank/DDBJ databases">
        <title>Evolutionary Diversification of Methanotrophic Ca. Methanophagales (ANME-1) and Their Expansive Virome.</title>
        <authorList>
            <person name="Laso-Perez R."/>
            <person name="Wu F."/>
            <person name="Cremiere A."/>
            <person name="Speth D.R."/>
            <person name="Magyar J.S."/>
            <person name="Krupovic M."/>
            <person name="Orphan V.J."/>
        </authorList>
    </citation>
    <scope>NUCLEOTIDE SEQUENCE [LARGE SCALE GENOMIC DNA]</scope>
</reference>